<name>A0A315Y2Z4_RUMFL</name>
<dbReference type="OrthoDB" id="3242975at2"/>
<dbReference type="Pfam" id="PF07374">
    <property type="entry name" value="DUF1492"/>
    <property type="match status" value="1"/>
</dbReference>
<reference evidence="2 3" key="1">
    <citation type="submission" date="2018-05" db="EMBL/GenBank/DDBJ databases">
        <title>The Hungate 1000. A catalogue of reference genomes from the rumen microbiome.</title>
        <authorList>
            <person name="Kelly W."/>
        </authorList>
    </citation>
    <scope>NUCLEOTIDE SEQUENCE [LARGE SCALE GENOMIC DNA]</scope>
    <source>
        <strain evidence="2 3">SAb67</strain>
    </source>
</reference>
<gene>
    <name evidence="2" type="ORF">IE37_00873</name>
</gene>
<dbReference type="SUPFAM" id="SSF88659">
    <property type="entry name" value="Sigma3 and sigma4 domains of RNA polymerase sigma factors"/>
    <property type="match status" value="1"/>
</dbReference>
<evidence type="ECO:0000313" key="2">
    <source>
        <dbReference type="EMBL" id="PWJ13943.1"/>
    </source>
</evidence>
<dbReference type="RefSeq" id="WP_109725731.1">
    <property type="nucleotide sequence ID" value="NZ_QGDI01000003.1"/>
</dbReference>
<dbReference type="Gene3D" id="1.10.10.10">
    <property type="entry name" value="Winged helix-like DNA-binding domain superfamily/Winged helix DNA-binding domain"/>
    <property type="match status" value="1"/>
</dbReference>
<dbReference type="InterPro" id="IPR013324">
    <property type="entry name" value="RNA_pol_sigma_r3/r4-like"/>
</dbReference>
<proteinExistence type="predicted"/>
<accession>A0A315Y2Z4</accession>
<dbReference type="InterPro" id="IPR036388">
    <property type="entry name" value="WH-like_DNA-bd_sf"/>
</dbReference>
<dbReference type="AlphaFoldDB" id="A0A315Y2Z4"/>
<dbReference type="InterPro" id="IPR010861">
    <property type="entry name" value="DUF1492"/>
</dbReference>
<dbReference type="Proteomes" id="UP000245720">
    <property type="component" value="Unassembled WGS sequence"/>
</dbReference>
<evidence type="ECO:0000313" key="3">
    <source>
        <dbReference type="Proteomes" id="UP000245720"/>
    </source>
</evidence>
<dbReference type="EMBL" id="QGDI01000003">
    <property type="protein sequence ID" value="PWJ13943.1"/>
    <property type="molecule type" value="Genomic_DNA"/>
</dbReference>
<feature type="region of interest" description="Disordered" evidence="1">
    <location>
        <begin position="38"/>
        <end position="57"/>
    </location>
</feature>
<organism evidence="2 3">
    <name type="scientific">Ruminococcus flavefaciens</name>
    <dbReference type="NCBI Taxonomy" id="1265"/>
    <lineage>
        <taxon>Bacteria</taxon>
        <taxon>Bacillati</taxon>
        <taxon>Bacillota</taxon>
        <taxon>Clostridia</taxon>
        <taxon>Eubacteriales</taxon>
        <taxon>Oscillospiraceae</taxon>
        <taxon>Ruminococcus</taxon>
    </lineage>
</organism>
<comment type="caution">
    <text evidence="2">The sequence shown here is derived from an EMBL/GenBank/DDBJ whole genome shotgun (WGS) entry which is preliminary data.</text>
</comment>
<protein>
    <submittedName>
        <fullName evidence="2">Uncharacterized protein DUF1492</fullName>
    </submittedName>
</protein>
<sequence>MTEFELRRWLNRAFYADKKAKALDMLVQQCRERATGLVRATEGNDKGRSSTSKNGTENALIQLAEMEDKAEKLSAEAVKITAEIWEAIIGLHDDDLEAVLINRYILFQTVEQTAESMGYDPRTVMRKIKKAIEKLSPNVIECHPIDVL</sequence>
<evidence type="ECO:0000256" key="1">
    <source>
        <dbReference type="SAM" id="MobiDB-lite"/>
    </source>
</evidence>